<accession>M1BQP0</accession>
<organism evidence="1 2">
    <name type="scientific">Solanum tuberosum</name>
    <name type="common">Potato</name>
    <dbReference type="NCBI Taxonomy" id="4113"/>
    <lineage>
        <taxon>Eukaryota</taxon>
        <taxon>Viridiplantae</taxon>
        <taxon>Streptophyta</taxon>
        <taxon>Embryophyta</taxon>
        <taxon>Tracheophyta</taxon>
        <taxon>Spermatophyta</taxon>
        <taxon>Magnoliopsida</taxon>
        <taxon>eudicotyledons</taxon>
        <taxon>Gunneridae</taxon>
        <taxon>Pentapetalae</taxon>
        <taxon>asterids</taxon>
        <taxon>lamiids</taxon>
        <taxon>Solanales</taxon>
        <taxon>Solanaceae</taxon>
        <taxon>Solanoideae</taxon>
        <taxon>Solaneae</taxon>
        <taxon>Solanum</taxon>
    </lineage>
</organism>
<dbReference type="AlphaFoldDB" id="M1BQP0"/>
<sequence length="154" mass="17439">MGKLPENLSSLIELRISRTPLFDEAGLFASQLQADRIVVLSIEYCNSVTSLPFRILSSSLKRIMISHCQKLILEESVGYCNMFLEELRLREGDCIDDMSPELFPRARNLYVYSCDNLTRFLIPTATETLFIGNCKNVEKLSVACGGDPDNVFKY</sequence>
<dbReference type="EnsemblPlants" id="PGSC0003DMT400050687">
    <property type="protein sequence ID" value="PGSC0003DMT400050687"/>
    <property type="gene ID" value="PGSC0003DMG400019686"/>
</dbReference>
<dbReference type="Gene3D" id="3.80.10.10">
    <property type="entry name" value="Ribonuclease Inhibitor"/>
    <property type="match status" value="1"/>
</dbReference>
<name>M1BQP0_SOLTU</name>
<dbReference type="InterPro" id="IPR032675">
    <property type="entry name" value="LRR_dom_sf"/>
</dbReference>
<evidence type="ECO:0000313" key="2">
    <source>
        <dbReference type="Proteomes" id="UP000011115"/>
    </source>
</evidence>
<dbReference type="InParanoid" id="M1BQP0"/>
<dbReference type="SUPFAM" id="SSF52047">
    <property type="entry name" value="RNI-like"/>
    <property type="match status" value="1"/>
</dbReference>
<reference evidence="1" key="2">
    <citation type="submission" date="2015-06" db="UniProtKB">
        <authorList>
            <consortium name="EnsemblPlants"/>
        </authorList>
    </citation>
    <scope>IDENTIFICATION</scope>
    <source>
        <strain evidence="1">DM1-3 516 R44</strain>
    </source>
</reference>
<dbReference type="Gramene" id="PGSC0003DMT400050687">
    <property type="protein sequence ID" value="PGSC0003DMT400050687"/>
    <property type="gene ID" value="PGSC0003DMG400019686"/>
</dbReference>
<protein>
    <submittedName>
        <fullName evidence="1">Potato resistance I2GA-SH23-1</fullName>
    </submittedName>
</protein>
<proteinExistence type="predicted"/>
<dbReference type="HOGENOM" id="CLU_1707369_0_0_1"/>
<keyword evidence="2" id="KW-1185">Reference proteome</keyword>
<dbReference type="eggNOG" id="KOG4658">
    <property type="taxonomic scope" value="Eukaryota"/>
</dbReference>
<dbReference type="Proteomes" id="UP000011115">
    <property type="component" value="Unassembled WGS sequence"/>
</dbReference>
<reference evidence="2" key="1">
    <citation type="journal article" date="2011" name="Nature">
        <title>Genome sequence and analysis of the tuber crop potato.</title>
        <authorList>
            <consortium name="The Potato Genome Sequencing Consortium"/>
        </authorList>
    </citation>
    <scope>NUCLEOTIDE SEQUENCE [LARGE SCALE GENOMIC DNA]</scope>
    <source>
        <strain evidence="2">cv. DM1-3 516 R44</strain>
    </source>
</reference>
<evidence type="ECO:0000313" key="1">
    <source>
        <dbReference type="EnsemblPlants" id="PGSC0003DMT400050687"/>
    </source>
</evidence>
<dbReference type="PaxDb" id="4113-PGSC0003DMT400050687"/>